<dbReference type="AlphaFoldDB" id="F8K3J8"/>
<gene>
    <name evidence="2" type="ordered locus">SCATT_39450</name>
</gene>
<dbReference type="OrthoDB" id="5194954at2"/>
<organism evidence="2 3">
    <name type="scientific">Streptantibioticus cattleyicolor (strain ATCC 35852 / DSM 46488 / JCM 4925 / NBRC 14057 / NRRL 8057)</name>
    <name type="common">Streptomyces cattleya</name>
    <dbReference type="NCBI Taxonomy" id="1003195"/>
    <lineage>
        <taxon>Bacteria</taxon>
        <taxon>Bacillati</taxon>
        <taxon>Actinomycetota</taxon>
        <taxon>Actinomycetes</taxon>
        <taxon>Kitasatosporales</taxon>
        <taxon>Streptomycetaceae</taxon>
        <taxon>Streptantibioticus</taxon>
    </lineage>
</organism>
<dbReference type="STRING" id="1003195.SCATT_39450"/>
<sequence length="103" mass="11197">MSLQDELTATRRRLDELDRCLASLESHVGPSLDMRRVRSDAAHLREDLALLGESAPAGRSGTAGRAADPAVDTMITVPDAPYDRSLWVDAEEEGLGARDRRAP</sequence>
<feature type="region of interest" description="Disordered" evidence="1">
    <location>
        <begin position="52"/>
        <end position="72"/>
    </location>
</feature>
<proteinExistence type="predicted"/>
<evidence type="ECO:0000313" key="2">
    <source>
        <dbReference type="EMBL" id="AEW96316.1"/>
    </source>
</evidence>
<accession>F8K3J8</accession>
<dbReference type="HOGENOM" id="CLU_148712_1_0_11"/>
<reference evidence="3" key="1">
    <citation type="submission" date="2011-12" db="EMBL/GenBank/DDBJ databases">
        <title>Complete genome sequence of Streptomyces cattleya strain DSM 46488.</title>
        <authorList>
            <person name="Ou H.-Y."/>
            <person name="Li P."/>
            <person name="Zhao C."/>
            <person name="O'Hagan D."/>
            <person name="Deng Z."/>
        </authorList>
    </citation>
    <scope>NUCLEOTIDE SEQUENCE [LARGE SCALE GENOMIC DNA]</scope>
    <source>
        <strain evidence="3">ATCC 35852 / DSM 46488 / JCM 4925 / NBRC 14057 / NRRL 8057</strain>
    </source>
</reference>
<protein>
    <submittedName>
        <fullName evidence="2">Uncharacterized protein</fullName>
    </submittedName>
</protein>
<dbReference type="KEGG" id="scy:SCATT_39450"/>
<name>F8K3J8_STREN</name>
<evidence type="ECO:0000313" key="3">
    <source>
        <dbReference type="Proteomes" id="UP000007842"/>
    </source>
</evidence>
<dbReference type="Proteomes" id="UP000007842">
    <property type="component" value="Chromosome"/>
</dbReference>
<dbReference type="KEGG" id="sct:SCAT_3960"/>
<dbReference type="eggNOG" id="ENOG5033B7E">
    <property type="taxonomic scope" value="Bacteria"/>
</dbReference>
<dbReference type="EMBL" id="CP003219">
    <property type="protein sequence ID" value="AEW96316.1"/>
    <property type="molecule type" value="Genomic_DNA"/>
</dbReference>
<keyword evidence="3" id="KW-1185">Reference proteome</keyword>
<dbReference type="PATRIC" id="fig|1003195.11.peg.5406"/>
<accession>G8WST2</accession>
<evidence type="ECO:0000256" key="1">
    <source>
        <dbReference type="SAM" id="MobiDB-lite"/>
    </source>
</evidence>
<dbReference type="RefSeq" id="WP_014144674.1">
    <property type="nucleotide sequence ID" value="NC_016111.1"/>
</dbReference>